<dbReference type="EMBL" id="LAZP02001053">
    <property type="protein sequence ID" value="PFH55252.1"/>
    <property type="molecule type" value="Genomic_DNA"/>
</dbReference>
<evidence type="ECO:0000256" key="1">
    <source>
        <dbReference type="SAM" id="MobiDB-lite"/>
    </source>
</evidence>
<organism evidence="2 3">
    <name type="scientific">Ophiocordyceps unilateralis</name>
    <name type="common">Zombie-ant fungus</name>
    <name type="synonym">Torrubia unilateralis</name>
    <dbReference type="NCBI Taxonomy" id="268505"/>
    <lineage>
        <taxon>Eukaryota</taxon>
        <taxon>Fungi</taxon>
        <taxon>Dikarya</taxon>
        <taxon>Ascomycota</taxon>
        <taxon>Pezizomycotina</taxon>
        <taxon>Sordariomycetes</taxon>
        <taxon>Hypocreomycetidae</taxon>
        <taxon>Hypocreales</taxon>
        <taxon>Ophiocordycipitaceae</taxon>
        <taxon>Ophiocordyceps</taxon>
    </lineage>
</organism>
<keyword evidence="3" id="KW-1185">Reference proteome</keyword>
<proteinExistence type="predicted"/>
<dbReference type="AlphaFoldDB" id="A0A2A9P310"/>
<reference evidence="2 3" key="1">
    <citation type="journal article" date="2015" name="BMC Genomics">
        <title>Gene expression during zombie ant biting behavior reflects the complexity underlying fungal parasitic behavioral manipulation.</title>
        <authorList>
            <person name="de Bekker C."/>
            <person name="Ohm R.A."/>
            <person name="Loreto R.G."/>
            <person name="Sebastian A."/>
            <person name="Albert I."/>
            <person name="Merrow M."/>
            <person name="Brachmann A."/>
            <person name="Hughes D.P."/>
        </authorList>
    </citation>
    <scope>NUCLEOTIDE SEQUENCE [LARGE SCALE GENOMIC DNA]</scope>
    <source>
        <strain evidence="2 3">SC16a</strain>
    </source>
</reference>
<gene>
    <name evidence="2" type="ORF">XA68_10263</name>
</gene>
<name>A0A2A9P310_OPHUN</name>
<feature type="region of interest" description="Disordered" evidence="1">
    <location>
        <begin position="194"/>
        <end position="218"/>
    </location>
</feature>
<feature type="region of interest" description="Disordered" evidence="1">
    <location>
        <begin position="142"/>
        <end position="175"/>
    </location>
</feature>
<protein>
    <submittedName>
        <fullName evidence="2">Uncharacterized protein</fullName>
    </submittedName>
</protein>
<feature type="compositionally biased region" description="Basic and acidic residues" evidence="1">
    <location>
        <begin position="196"/>
        <end position="218"/>
    </location>
</feature>
<comment type="caution">
    <text evidence="2">The sequence shown here is derived from an EMBL/GenBank/DDBJ whole genome shotgun (WGS) entry which is preliminary data.</text>
</comment>
<sequence>MAGKSRKTNGLFVRNASYQQRKTKRQPLHHATIQLLRQRFAVRAEIALASFDKETFSLRDVLRGQDFRSWVSRLRRKAQAAYKTPIDLAIHIWPKIDVYLRENLVRPTGYEDFDDWVGTVEAILPSIQAKFTDGTLAHIGRTEEDDSIHSPSDSALLAADDPSTHETHRNWNHRTPPVMGFAIGSALALSQGVRITQEEEQHSNRRVDSARDGRSSRM</sequence>
<evidence type="ECO:0000313" key="3">
    <source>
        <dbReference type="Proteomes" id="UP000037136"/>
    </source>
</evidence>
<dbReference type="Proteomes" id="UP000037136">
    <property type="component" value="Unassembled WGS sequence"/>
</dbReference>
<reference evidence="2 3" key="2">
    <citation type="journal article" date="2017" name="Sci. Rep.">
        <title>Ant-infecting Ophiocordyceps genomes reveal a high diversity of potential behavioral manipulation genes and a possible major role for enterotoxins.</title>
        <authorList>
            <person name="de Bekker C."/>
            <person name="Ohm R.A."/>
            <person name="Evans H.C."/>
            <person name="Brachmann A."/>
            <person name="Hughes D.P."/>
        </authorList>
    </citation>
    <scope>NUCLEOTIDE SEQUENCE [LARGE SCALE GENOMIC DNA]</scope>
    <source>
        <strain evidence="2 3">SC16a</strain>
    </source>
</reference>
<evidence type="ECO:0000313" key="2">
    <source>
        <dbReference type="EMBL" id="PFH55252.1"/>
    </source>
</evidence>
<accession>A0A2A9P310</accession>